<dbReference type="Proteomes" id="UP000247480">
    <property type="component" value="Unassembled WGS sequence"/>
</dbReference>
<gene>
    <name evidence="1" type="ORF">KPSA1_05025</name>
</gene>
<sequence length="55" mass="6287">MEQADAVESQNSNTYGLHQTASDVLCTYYGTHAETKSDRSWKCIFEHGKMYRLLA</sequence>
<reference evidence="1 2" key="1">
    <citation type="submission" date="2018-04" db="EMBL/GenBank/DDBJ databases">
        <title>Draft genome sequence of Pseudomonas syringae pv. actinidiae biovar 1 strains isolated from kiwifruit in Kagawa prefecture.</title>
        <authorList>
            <person name="Tabuchi M."/>
            <person name="Saito M."/>
            <person name="Fujiwara S."/>
            <person name="Sasa N."/>
            <person name="Akimitsu K."/>
            <person name="Gomi K."/>
            <person name="Konishi-Sugita S."/>
            <person name="Hamano K."/>
            <person name="Kataoka I."/>
        </authorList>
    </citation>
    <scope>NUCLEOTIDE SEQUENCE [LARGE SCALE GENOMIC DNA]</scope>
    <source>
        <strain evidence="1 2">MAFF212206</strain>
    </source>
</reference>
<name>A0A2V0QF76_PSESF</name>
<dbReference type="AlphaFoldDB" id="A0A2V0QF76"/>
<evidence type="ECO:0000313" key="1">
    <source>
        <dbReference type="EMBL" id="GBH11584.1"/>
    </source>
</evidence>
<comment type="caution">
    <text evidence="1">The sequence shown here is derived from an EMBL/GenBank/DDBJ whole genome shotgun (WGS) entry which is preliminary data.</text>
</comment>
<protein>
    <submittedName>
        <fullName evidence="1">Uncharacterized protein</fullName>
    </submittedName>
</protein>
<accession>A0A2V0QF76</accession>
<organism evidence="1 2">
    <name type="scientific">Pseudomonas syringae pv. actinidiae</name>
    <dbReference type="NCBI Taxonomy" id="103796"/>
    <lineage>
        <taxon>Bacteria</taxon>
        <taxon>Pseudomonadati</taxon>
        <taxon>Pseudomonadota</taxon>
        <taxon>Gammaproteobacteria</taxon>
        <taxon>Pseudomonadales</taxon>
        <taxon>Pseudomonadaceae</taxon>
        <taxon>Pseudomonas</taxon>
        <taxon>Pseudomonas syringae</taxon>
    </lineage>
</organism>
<proteinExistence type="predicted"/>
<dbReference type="EMBL" id="BGJZ01000246">
    <property type="protein sequence ID" value="GBH11584.1"/>
    <property type="molecule type" value="Genomic_DNA"/>
</dbReference>
<evidence type="ECO:0000313" key="2">
    <source>
        <dbReference type="Proteomes" id="UP000247480"/>
    </source>
</evidence>